<dbReference type="EMBL" id="JBHSNA010000002">
    <property type="protein sequence ID" value="MFC5565552.1"/>
    <property type="molecule type" value="Genomic_DNA"/>
</dbReference>
<comment type="caution">
    <text evidence="2">The sequence shown here is derived from an EMBL/GenBank/DDBJ whole genome shotgun (WGS) entry which is preliminary data.</text>
</comment>
<dbReference type="Proteomes" id="UP001596056">
    <property type="component" value="Unassembled WGS sequence"/>
</dbReference>
<name>A0ABW0S9I6_9RHOB</name>
<proteinExistence type="predicted"/>
<evidence type="ECO:0000259" key="1">
    <source>
        <dbReference type="SMART" id="SM00382"/>
    </source>
</evidence>
<sequence>MATSLDIYVEHFGLTERPFSLVPDPAFLFWSEHHRRAFAMLEYGIVTRAPVTLITGEVGAGKTTILFKLLATLGDDVRVGLITNSHGDRGELLRWVLMALDQPAPVEASYVDLFSRFQAHLIAEYAQGRRVILIFDEAQNLSRESLEEIRMFTNINANKDELVQLVLVGQPELRDLIRRPDMIQLAQRVAASFHLPAMDGPTVQGYIRHRLEVAGAQEPIFSEGAIDLVHEASKGVPRLVNQLCDLAMVYAFTKDQRHVSRATVEDVLNDGVFFAGGQTVTIPPRARAVGETTTSRGEA</sequence>
<feature type="domain" description="AAA+ ATPase" evidence="1">
    <location>
        <begin position="48"/>
        <end position="190"/>
    </location>
</feature>
<dbReference type="RefSeq" id="WP_209838041.1">
    <property type="nucleotide sequence ID" value="NZ_JAGGJP010000002.1"/>
</dbReference>
<dbReference type="InterPro" id="IPR027417">
    <property type="entry name" value="P-loop_NTPase"/>
</dbReference>
<evidence type="ECO:0000313" key="2">
    <source>
        <dbReference type="EMBL" id="MFC5565552.1"/>
    </source>
</evidence>
<dbReference type="PANTHER" id="PTHR35894">
    <property type="entry name" value="GENERAL SECRETION PATHWAY PROTEIN A-RELATED"/>
    <property type="match status" value="1"/>
</dbReference>
<dbReference type="InterPro" id="IPR049945">
    <property type="entry name" value="AAA_22"/>
</dbReference>
<keyword evidence="3" id="KW-1185">Reference proteome</keyword>
<dbReference type="InterPro" id="IPR052026">
    <property type="entry name" value="ExeA_AAA_ATPase_DNA-bind"/>
</dbReference>
<dbReference type="PANTHER" id="PTHR35894:SF1">
    <property type="entry name" value="PHOSPHORIBULOKINASE _ URIDINE KINASE FAMILY"/>
    <property type="match status" value="1"/>
</dbReference>
<gene>
    <name evidence="2" type="ORF">ACFPOC_03865</name>
</gene>
<dbReference type="Pfam" id="PF13401">
    <property type="entry name" value="AAA_22"/>
    <property type="match status" value="1"/>
</dbReference>
<organism evidence="2 3">
    <name type="scientific">Rubellimicrobium aerolatum</name>
    <dbReference type="NCBI Taxonomy" id="490979"/>
    <lineage>
        <taxon>Bacteria</taxon>
        <taxon>Pseudomonadati</taxon>
        <taxon>Pseudomonadota</taxon>
        <taxon>Alphaproteobacteria</taxon>
        <taxon>Rhodobacterales</taxon>
        <taxon>Roseobacteraceae</taxon>
        <taxon>Rubellimicrobium</taxon>
    </lineage>
</organism>
<protein>
    <submittedName>
        <fullName evidence="2">ExeA family protein</fullName>
    </submittedName>
</protein>
<dbReference type="SUPFAM" id="SSF52540">
    <property type="entry name" value="P-loop containing nucleoside triphosphate hydrolases"/>
    <property type="match status" value="1"/>
</dbReference>
<reference evidence="3" key="1">
    <citation type="journal article" date="2019" name="Int. J. Syst. Evol. Microbiol.">
        <title>The Global Catalogue of Microorganisms (GCM) 10K type strain sequencing project: providing services to taxonomists for standard genome sequencing and annotation.</title>
        <authorList>
            <consortium name="The Broad Institute Genomics Platform"/>
            <consortium name="The Broad Institute Genome Sequencing Center for Infectious Disease"/>
            <person name="Wu L."/>
            <person name="Ma J."/>
        </authorList>
    </citation>
    <scope>NUCLEOTIDE SEQUENCE [LARGE SCALE GENOMIC DNA]</scope>
    <source>
        <strain evidence="3">KACC 11588</strain>
    </source>
</reference>
<evidence type="ECO:0000313" key="3">
    <source>
        <dbReference type="Proteomes" id="UP001596056"/>
    </source>
</evidence>
<accession>A0ABW0S9I6</accession>
<dbReference type="Gene3D" id="3.40.50.300">
    <property type="entry name" value="P-loop containing nucleotide triphosphate hydrolases"/>
    <property type="match status" value="1"/>
</dbReference>
<dbReference type="SMART" id="SM00382">
    <property type="entry name" value="AAA"/>
    <property type="match status" value="1"/>
</dbReference>
<dbReference type="InterPro" id="IPR003593">
    <property type="entry name" value="AAA+_ATPase"/>
</dbReference>